<dbReference type="Gene3D" id="3.10.10.10">
    <property type="entry name" value="HIV Type 1 Reverse Transcriptase, subunit A, domain 1"/>
    <property type="match status" value="1"/>
</dbReference>
<dbReference type="VEuPathDB" id="FungiDB:PC110_g12184"/>
<proteinExistence type="predicted"/>
<comment type="caution">
    <text evidence="1">The sequence shown here is derived from an EMBL/GenBank/DDBJ whole genome shotgun (WGS) entry which is preliminary data.</text>
</comment>
<dbReference type="InterPro" id="IPR043502">
    <property type="entry name" value="DNA/RNA_pol_sf"/>
</dbReference>
<dbReference type="Proteomes" id="UP000736787">
    <property type="component" value="Unassembled WGS sequence"/>
</dbReference>
<accession>A0A8T1CFZ7</accession>
<dbReference type="AlphaFoldDB" id="A0A8T1CFZ7"/>
<reference evidence="1" key="1">
    <citation type="submission" date="2018-10" db="EMBL/GenBank/DDBJ databases">
        <title>Effector identification in a new, highly contiguous assembly of the strawberry crown rot pathogen Phytophthora cactorum.</title>
        <authorList>
            <person name="Armitage A.D."/>
            <person name="Nellist C.F."/>
            <person name="Bates H."/>
            <person name="Vickerstaff R.J."/>
            <person name="Harrison R.J."/>
        </authorList>
    </citation>
    <scope>NUCLEOTIDE SEQUENCE</scope>
    <source>
        <strain evidence="1">4040</strain>
    </source>
</reference>
<protein>
    <submittedName>
        <fullName evidence="1">Uncharacterized protein</fullName>
    </submittedName>
</protein>
<organism evidence="1 2">
    <name type="scientific">Phytophthora cactorum</name>
    <dbReference type="NCBI Taxonomy" id="29920"/>
    <lineage>
        <taxon>Eukaryota</taxon>
        <taxon>Sar</taxon>
        <taxon>Stramenopiles</taxon>
        <taxon>Oomycota</taxon>
        <taxon>Peronosporomycetes</taxon>
        <taxon>Peronosporales</taxon>
        <taxon>Peronosporaceae</taxon>
        <taxon>Phytophthora</taxon>
    </lineage>
</organism>
<evidence type="ECO:0000313" key="1">
    <source>
        <dbReference type="EMBL" id="KAG2921046.1"/>
    </source>
</evidence>
<dbReference type="SUPFAM" id="SSF56672">
    <property type="entry name" value="DNA/RNA polymerases"/>
    <property type="match status" value="1"/>
</dbReference>
<name>A0A8T1CFZ7_9STRA</name>
<gene>
    <name evidence="1" type="ORF">PC117_g16344</name>
</gene>
<evidence type="ECO:0000313" key="2">
    <source>
        <dbReference type="Proteomes" id="UP000736787"/>
    </source>
</evidence>
<sequence length="77" mass="9129">MCVRPELPEGLPEKRDIEHRIDVKDANIAMYRQQWRQSSEQQREIVRWVEDMMKKKLIQPCISPHAAPTFCVRKPVG</sequence>
<dbReference type="EMBL" id="RCMK01000576">
    <property type="protein sequence ID" value="KAG2921046.1"/>
    <property type="molecule type" value="Genomic_DNA"/>
</dbReference>